<sequence>MLSAFITYIVAFAGLIAWVSAVPLNINLGAYSPALVVGDGEISFGGKADVNSLMTALEGAAVNTATTVAQNNQNPPPPAQAQQPAVVVPANTENKDKEQANDISGILGGNRKEIEPRVEVAATPEDVEDEEDEEDADEAAAPVAKRDIAGFDRALRYAEAALVKGPKVQLGTGAEGSGVGIIVDNNQVAAARPGRGEPEGAEQRPPAAAPVVPAPGGGQVPVAPGGGAEKRGLEAPPSRITRRAKVTTMYVRSGIPGGASLPPASNVVARDLPSILTRRDNSNGASSSGFDSVNLNVPADGVTMTFVETDDDDEA</sequence>
<gene>
    <name evidence="3" type="ORF">B0T11DRAFT_324770</name>
</gene>
<proteinExistence type="predicted"/>
<protein>
    <submittedName>
        <fullName evidence="3">Uncharacterized protein</fullName>
    </submittedName>
</protein>
<feature type="compositionally biased region" description="Polar residues" evidence="1">
    <location>
        <begin position="282"/>
        <end position="295"/>
    </location>
</feature>
<name>A0A8K0TRP3_9PEZI</name>
<reference evidence="3" key="1">
    <citation type="journal article" date="2021" name="Nat. Commun.">
        <title>Genetic determinants of endophytism in the Arabidopsis root mycobiome.</title>
        <authorList>
            <person name="Mesny F."/>
            <person name="Miyauchi S."/>
            <person name="Thiergart T."/>
            <person name="Pickel B."/>
            <person name="Atanasova L."/>
            <person name="Karlsson M."/>
            <person name="Huettel B."/>
            <person name="Barry K.W."/>
            <person name="Haridas S."/>
            <person name="Chen C."/>
            <person name="Bauer D."/>
            <person name="Andreopoulos W."/>
            <person name="Pangilinan J."/>
            <person name="LaButti K."/>
            <person name="Riley R."/>
            <person name="Lipzen A."/>
            <person name="Clum A."/>
            <person name="Drula E."/>
            <person name="Henrissat B."/>
            <person name="Kohler A."/>
            <person name="Grigoriev I.V."/>
            <person name="Martin F.M."/>
            <person name="Hacquard S."/>
        </authorList>
    </citation>
    <scope>NUCLEOTIDE SEQUENCE</scope>
    <source>
        <strain evidence="3">MPI-CAGE-AT-0016</strain>
    </source>
</reference>
<dbReference type="EMBL" id="JAGPXD010000001">
    <property type="protein sequence ID" value="KAH7376915.1"/>
    <property type="molecule type" value="Genomic_DNA"/>
</dbReference>
<evidence type="ECO:0000313" key="3">
    <source>
        <dbReference type="EMBL" id="KAH7376915.1"/>
    </source>
</evidence>
<feature type="signal peptide" evidence="2">
    <location>
        <begin position="1"/>
        <end position="21"/>
    </location>
</feature>
<dbReference type="Proteomes" id="UP000813385">
    <property type="component" value="Unassembled WGS sequence"/>
</dbReference>
<evidence type="ECO:0000256" key="1">
    <source>
        <dbReference type="SAM" id="MobiDB-lite"/>
    </source>
</evidence>
<comment type="caution">
    <text evidence="3">The sequence shown here is derived from an EMBL/GenBank/DDBJ whole genome shotgun (WGS) entry which is preliminary data.</text>
</comment>
<accession>A0A8K0TRP3</accession>
<feature type="compositionally biased region" description="Acidic residues" evidence="1">
    <location>
        <begin position="125"/>
        <end position="138"/>
    </location>
</feature>
<organism evidence="3 4">
    <name type="scientific">Plectosphaerella cucumerina</name>
    <dbReference type="NCBI Taxonomy" id="40658"/>
    <lineage>
        <taxon>Eukaryota</taxon>
        <taxon>Fungi</taxon>
        <taxon>Dikarya</taxon>
        <taxon>Ascomycota</taxon>
        <taxon>Pezizomycotina</taxon>
        <taxon>Sordariomycetes</taxon>
        <taxon>Hypocreomycetidae</taxon>
        <taxon>Glomerellales</taxon>
        <taxon>Plectosphaerellaceae</taxon>
        <taxon>Plectosphaerella</taxon>
    </lineage>
</organism>
<evidence type="ECO:0000313" key="4">
    <source>
        <dbReference type="Proteomes" id="UP000813385"/>
    </source>
</evidence>
<feature type="region of interest" description="Disordered" evidence="1">
    <location>
        <begin position="191"/>
        <end position="237"/>
    </location>
</feature>
<feature type="chain" id="PRO_5035423057" evidence="2">
    <location>
        <begin position="22"/>
        <end position="315"/>
    </location>
</feature>
<feature type="region of interest" description="Disordered" evidence="1">
    <location>
        <begin position="121"/>
        <end position="141"/>
    </location>
</feature>
<keyword evidence="4" id="KW-1185">Reference proteome</keyword>
<feature type="compositionally biased region" description="Gly residues" evidence="1">
    <location>
        <begin position="215"/>
        <end position="227"/>
    </location>
</feature>
<feature type="region of interest" description="Disordered" evidence="1">
    <location>
        <begin position="277"/>
        <end position="315"/>
    </location>
</feature>
<dbReference type="OrthoDB" id="3941683at2759"/>
<keyword evidence="2" id="KW-0732">Signal</keyword>
<evidence type="ECO:0000256" key="2">
    <source>
        <dbReference type="SAM" id="SignalP"/>
    </source>
</evidence>
<dbReference type="AlphaFoldDB" id="A0A8K0TRP3"/>